<evidence type="ECO:0008006" key="3">
    <source>
        <dbReference type="Google" id="ProtNLM"/>
    </source>
</evidence>
<keyword evidence="2" id="KW-1185">Reference proteome</keyword>
<gene>
    <name evidence="1" type="ORF">RSO01_89670</name>
</gene>
<evidence type="ECO:0000313" key="1">
    <source>
        <dbReference type="EMBL" id="GEP61801.1"/>
    </source>
</evidence>
<dbReference type="InterPro" id="IPR038488">
    <property type="entry name" value="Integrase_DNA-bd_sf"/>
</dbReference>
<reference evidence="1 2" key="1">
    <citation type="submission" date="2019-07" db="EMBL/GenBank/DDBJ databases">
        <title>Whole genome shotgun sequence of Reyranella soli NBRC 108950.</title>
        <authorList>
            <person name="Hosoyama A."/>
            <person name="Uohara A."/>
            <person name="Ohji S."/>
            <person name="Ichikawa N."/>
        </authorList>
    </citation>
    <scope>NUCLEOTIDE SEQUENCE [LARGE SCALE GENOMIC DNA]</scope>
    <source>
        <strain evidence="1 2">NBRC 108950</strain>
    </source>
</reference>
<dbReference type="AlphaFoldDB" id="A0A512NS77"/>
<dbReference type="Proteomes" id="UP000321058">
    <property type="component" value="Unassembled WGS sequence"/>
</dbReference>
<name>A0A512NS77_9HYPH</name>
<protein>
    <recommendedName>
        <fullName evidence="3">Integrase DNA-binding domain-containing protein</fullName>
    </recommendedName>
</protein>
<proteinExistence type="predicted"/>
<dbReference type="EMBL" id="BKAJ01000257">
    <property type="protein sequence ID" value="GEP61801.1"/>
    <property type="molecule type" value="Genomic_DNA"/>
</dbReference>
<accession>A0A512NS77</accession>
<dbReference type="RefSeq" id="WP_246159239.1">
    <property type="nucleotide sequence ID" value="NZ_BKAJ01000257.1"/>
</dbReference>
<sequence>MRGRLNLLSAIKIESATRPGYVHDGGGLYLQISKGGGKSWIYRLHVWRTAP</sequence>
<dbReference type="Gene3D" id="3.30.160.390">
    <property type="entry name" value="Integrase, DNA-binding domain"/>
    <property type="match status" value="1"/>
</dbReference>
<evidence type="ECO:0000313" key="2">
    <source>
        <dbReference type="Proteomes" id="UP000321058"/>
    </source>
</evidence>
<comment type="caution">
    <text evidence="1">The sequence shown here is derived from an EMBL/GenBank/DDBJ whole genome shotgun (WGS) entry which is preliminary data.</text>
</comment>
<organism evidence="1 2">
    <name type="scientific">Reyranella soli</name>
    <dbReference type="NCBI Taxonomy" id="1230389"/>
    <lineage>
        <taxon>Bacteria</taxon>
        <taxon>Pseudomonadati</taxon>
        <taxon>Pseudomonadota</taxon>
        <taxon>Alphaproteobacteria</taxon>
        <taxon>Hyphomicrobiales</taxon>
        <taxon>Reyranellaceae</taxon>
        <taxon>Reyranella</taxon>
    </lineage>
</organism>